<dbReference type="InterPro" id="IPR001387">
    <property type="entry name" value="Cro/C1-type_HTH"/>
</dbReference>
<name>A0A7K1VC65_9NOCA</name>
<comment type="caution">
    <text evidence="2">The sequence shown here is derived from an EMBL/GenBank/DDBJ whole genome shotgun (WGS) entry which is preliminary data.</text>
</comment>
<keyword evidence="3" id="KW-1185">Reference proteome</keyword>
<dbReference type="InterPro" id="IPR041413">
    <property type="entry name" value="MLTR_LBD"/>
</dbReference>
<reference evidence="2 3" key="1">
    <citation type="submission" date="2019-12" db="EMBL/GenBank/DDBJ databases">
        <title>Nocardia sp. nov. ET3-3 isolated from soil.</title>
        <authorList>
            <person name="Kanchanasin P."/>
            <person name="Tanasupawat S."/>
            <person name="Yuki M."/>
            <person name="Kudo T."/>
        </authorList>
    </citation>
    <scope>NUCLEOTIDE SEQUENCE [LARGE SCALE GENOMIC DNA]</scope>
    <source>
        <strain evidence="2 3">ET3-3</strain>
    </source>
</reference>
<dbReference type="Pfam" id="PF17765">
    <property type="entry name" value="MLTR_LBD"/>
    <property type="match status" value="1"/>
</dbReference>
<gene>
    <name evidence="2" type="ORF">GPX89_43040</name>
</gene>
<dbReference type="AlphaFoldDB" id="A0A7K1VC65"/>
<dbReference type="PROSITE" id="PS50943">
    <property type="entry name" value="HTH_CROC1"/>
    <property type="match status" value="1"/>
</dbReference>
<dbReference type="Pfam" id="PF13560">
    <property type="entry name" value="HTH_31"/>
    <property type="match status" value="1"/>
</dbReference>
<dbReference type="PANTHER" id="PTHR35010">
    <property type="entry name" value="BLL4672 PROTEIN-RELATED"/>
    <property type="match status" value="1"/>
</dbReference>
<dbReference type="GO" id="GO:0003677">
    <property type="term" value="F:DNA binding"/>
    <property type="evidence" value="ECO:0007669"/>
    <property type="project" value="InterPro"/>
</dbReference>
<dbReference type="EMBL" id="WRPP01000017">
    <property type="protein sequence ID" value="MVU83992.1"/>
    <property type="molecule type" value="Genomic_DNA"/>
</dbReference>
<organism evidence="2 3">
    <name type="scientific">Nocardia terrae</name>
    <dbReference type="NCBI Taxonomy" id="2675851"/>
    <lineage>
        <taxon>Bacteria</taxon>
        <taxon>Bacillati</taxon>
        <taxon>Actinomycetota</taxon>
        <taxon>Actinomycetes</taxon>
        <taxon>Mycobacteriales</taxon>
        <taxon>Nocardiaceae</taxon>
        <taxon>Nocardia</taxon>
    </lineage>
</organism>
<dbReference type="PANTHER" id="PTHR35010:SF2">
    <property type="entry name" value="BLL4672 PROTEIN"/>
    <property type="match status" value="1"/>
</dbReference>
<evidence type="ECO:0000313" key="2">
    <source>
        <dbReference type="EMBL" id="MVU83992.1"/>
    </source>
</evidence>
<sequence>MDRTELADFLRRRREQLQPATVGLPQGARRRTPGLRRDEVAMLAGMSTDYYTRLEQARGPRPSVQVLASLARALRLTDRERDHLYHLSGHQAPARGGDSHVGPGILHVLSKLDDTPAVVISDLGEVLVQNRMHTLISGDHSQRRGLDRHLPWRWFTEPASRAIFPEEDWEGMSHKHVADLRATAARRAGDADVTELVSRLRAASPEFERLWNEHEVGCDRGHTKRIIHPEVGVLDLVCEPLLTPSATRHVLIYYPAPNTDTQEKLDLLRVIGTQSMTSR</sequence>
<dbReference type="Gene3D" id="1.10.260.40">
    <property type="entry name" value="lambda repressor-like DNA-binding domains"/>
    <property type="match status" value="1"/>
</dbReference>
<dbReference type="SMART" id="SM00530">
    <property type="entry name" value="HTH_XRE"/>
    <property type="match status" value="1"/>
</dbReference>
<proteinExistence type="predicted"/>
<dbReference type="SUPFAM" id="SSF47413">
    <property type="entry name" value="lambda repressor-like DNA-binding domains"/>
    <property type="match status" value="1"/>
</dbReference>
<dbReference type="InterPro" id="IPR010982">
    <property type="entry name" value="Lambda_DNA-bd_dom_sf"/>
</dbReference>
<dbReference type="RefSeq" id="WP_157393573.1">
    <property type="nucleotide sequence ID" value="NZ_WRPP01000017.1"/>
</dbReference>
<feature type="domain" description="HTH cro/C1-type" evidence="1">
    <location>
        <begin position="34"/>
        <end position="81"/>
    </location>
</feature>
<dbReference type="CDD" id="cd00093">
    <property type="entry name" value="HTH_XRE"/>
    <property type="match status" value="1"/>
</dbReference>
<dbReference type="Gene3D" id="3.30.450.180">
    <property type="match status" value="1"/>
</dbReference>
<evidence type="ECO:0000313" key="3">
    <source>
        <dbReference type="Proteomes" id="UP000466794"/>
    </source>
</evidence>
<dbReference type="Proteomes" id="UP000466794">
    <property type="component" value="Unassembled WGS sequence"/>
</dbReference>
<evidence type="ECO:0000259" key="1">
    <source>
        <dbReference type="PROSITE" id="PS50943"/>
    </source>
</evidence>
<protein>
    <submittedName>
        <fullName evidence="2">Helix-turn-helix domain-containing protein</fullName>
    </submittedName>
</protein>
<accession>A0A7K1VC65</accession>